<gene>
    <name evidence="1" type="ORF">M9Y10_011769</name>
</gene>
<reference evidence="1 2" key="1">
    <citation type="submission" date="2024-04" db="EMBL/GenBank/DDBJ databases">
        <title>Tritrichomonas musculus Genome.</title>
        <authorList>
            <person name="Alves-Ferreira E."/>
            <person name="Grigg M."/>
            <person name="Lorenzi H."/>
            <person name="Galac M."/>
        </authorList>
    </citation>
    <scope>NUCLEOTIDE SEQUENCE [LARGE SCALE GENOMIC DNA]</scope>
    <source>
        <strain evidence="1 2">EAF2021</strain>
    </source>
</reference>
<evidence type="ECO:0000313" key="1">
    <source>
        <dbReference type="EMBL" id="KAK8864074.1"/>
    </source>
</evidence>
<keyword evidence="2" id="KW-1185">Reference proteome</keyword>
<organism evidence="1 2">
    <name type="scientific">Tritrichomonas musculus</name>
    <dbReference type="NCBI Taxonomy" id="1915356"/>
    <lineage>
        <taxon>Eukaryota</taxon>
        <taxon>Metamonada</taxon>
        <taxon>Parabasalia</taxon>
        <taxon>Tritrichomonadida</taxon>
        <taxon>Tritrichomonadidae</taxon>
        <taxon>Tritrichomonas</taxon>
    </lineage>
</organism>
<accession>A0ABR2IK67</accession>
<dbReference type="EMBL" id="JAPFFF010000017">
    <property type="protein sequence ID" value="KAK8864074.1"/>
    <property type="molecule type" value="Genomic_DNA"/>
</dbReference>
<sequence>MKSKDIFEFSKATWITDQITMPAVTAPQPTGLVISFTFLSSWGGSRAEIQSIKVQDEEGNDVDKLIADKWFLNAENFPESIYFTLSRLYKPAFIQIENGISESGVKEMEIWIAERRIWSGEVPMGKPEKKTFAIALPIEYQEIKVPKMPPVRPRSA</sequence>
<comment type="caution">
    <text evidence="1">The sequence shown here is derived from an EMBL/GenBank/DDBJ whole genome shotgun (WGS) entry which is preliminary data.</text>
</comment>
<evidence type="ECO:0000313" key="2">
    <source>
        <dbReference type="Proteomes" id="UP001470230"/>
    </source>
</evidence>
<dbReference type="Proteomes" id="UP001470230">
    <property type="component" value="Unassembled WGS sequence"/>
</dbReference>
<protein>
    <submittedName>
        <fullName evidence="1">Uncharacterized protein</fullName>
    </submittedName>
</protein>
<name>A0ABR2IK67_9EUKA</name>
<proteinExistence type="predicted"/>